<dbReference type="InterPro" id="IPR024042">
    <property type="entry name" value="TM1646-like_dom_sf"/>
</dbReference>
<gene>
    <name evidence="1" type="ORF">NC799_13720</name>
</gene>
<proteinExistence type="predicted"/>
<accession>A0A9X4AH98</accession>
<sequence>MKINQELRTQLDKTPKNFTSPKQTVSSFNSVITAKNQEIKGNELQRFIEAITLQGERISRYRSFQDLTKYKRMVKSFIKESVSTGLGLKQSHSNNRSLLLVAEIDQKLLELTEMVLDQEKKNIDVLDMIGEIKGLLVNLYM</sequence>
<dbReference type="EMBL" id="JAMQKC010000016">
    <property type="protein sequence ID" value="MDC3417953.1"/>
    <property type="molecule type" value="Genomic_DNA"/>
</dbReference>
<dbReference type="SUPFAM" id="SSF158397">
    <property type="entry name" value="TM1646-like"/>
    <property type="match status" value="1"/>
</dbReference>
<comment type="caution">
    <text evidence="1">The sequence shown here is derived from an EMBL/GenBank/DDBJ whole genome shotgun (WGS) entry which is preliminary data.</text>
</comment>
<dbReference type="Gene3D" id="1.20.120.490">
    <property type="entry name" value="Hypothetical protein TM1646-like domain"/>
    <property type="match status" value="1"/>
</dbReference>
<reference evidence="1" key="1">
    <citation type="submission" date="2022-06" db="EMBL/GenBank/DDBJ databases">
        <title>Aquibacillus sp. a new bacterium isolated from soil saline samples.</title>
        <authorList>
            <person name="Galisteo C."/>
            <person name="De La Haba R."/>
            <person name="Sanchez-Porro C."/>
            <person name="Ventosa A."/>
        </authorList>
    </citation>
    <scope>NUCLEOTIDE SEQUENCE</scope>
    <source>
        <strain evidence="1">3ASR75-54</strain>
    </source>
</reference>
<evidence type="ECO:0000313" key="2">
    <source>
        <dbReference type="Proteomes" id="UP001145069"/>
    </source>
</evidence>
<dbReference type="Pfam" id="PF03885">
    <property type="entry name" value="DUF327"/>
    <property type="match status" value="1"/>
</dbReference>
<keyword evidence="2" id="KW-1185">Reference proteome</keyword>
<name>A0A9X4AH98_9BACI</name>
<evidence type="ECO:0000313" key="1">
    <source>
        <dbReference type="EMBL" id="MDC3417953.1"/>
    </source>
</evidence>
<dbReference type="RefSeq" id="WP_272447017.1">
    <property type="nucleotide sequence ID" value="NZ_JAMQKC010000016.1"/>
</dbReference>
<organism evidence="1 2">
    <name type="scientific">Aquibacillus salsiterrae</name>
    <dbReference type="NCBI Taxonomy" id="2950439"/>
    <lineage>
        <taxon>Bacteria</taxon>
        <taxon>Bacillati</taxon>
        <taxon>Bacillota</taxon>
        <taxon>Bacilli</taxon>
        <taxon>Bacillales</taxon>
        <taxon>Bacillaceae</taxon>
        <taxon>Aquibacillus</taxon>
    </lineage>
</organism>
<dbReference type="AlphaFoldDB" id="A0A9X4AH98"/>
<dbReference type="InterPro" id="IPR005585">
    <property type="entry name" value="DUF327"/>
</dbReference>
<protein>
    <submittedName>
        <fullName evidence="1">YaaR family protein</fullName>
    </submittedName>
</protein>
<dbReference type="Proteomes" id="UP001145069">
    <property type="component" value="Unassembled WGS sequence"/>
</dbReference>